<feature type="domain" description="G" evidence="1">
    <location>
        <begin position="29"/>
        <end position="140"/>
    </location>
</feature>
<reference evidence="2 4" key="1">
    <citation type="submission" date="2019-07" db="EMBL/GenBank/DDBJ databases">
        <title>Whole genome shotgun sequence of Cellulomonas hominis NBRC 16055.</title>
        <authorList>
            <person name="Hosoyama A."/>
            <person name="Uohara A."/>
            <person name="Ohji S."/>
            <person name="Ichikawa N."/>
        </authorList>
    </citation>
    <scope>NUCLEOTIDE SEQUENCE [LARGE SCALE GENOMIC DNA]</scope>
    <source>
        <strain evidence="2 4">NBRC 16055</strain>
    </source>
</reference>
<dbReference type="Proteomes" id="UP000321723">
    <property type="component" value="Unassembled WGS sequence"/>
</dbReference>
<dbReference type="Gene3D" id="3.40.50.300">
    <property type="entry name" value="P-loop containing nucleotide triphosphate hydrolases"/>
    <property type="match status" value="1"/>
</dbReference>
<dbReference type="Proteomes" id="UP000564629">
    <property type="component" value="Unassembled WGS sequence"/>
</dbReference>
<name>A0A511FI70_9CELL</name>
<dbReference type="AlphaFoldDB" id="A0A511FI70"/>
<reference evidence="3 5" key="2">
    <citation type="submission" date="2020-08" db="EMBL/GenBank/DDBJ databases">
        <title>Sequencing the genomes of 1000 actinobacteria strains.</title>
        <authorList>
            <person name="Klenk H.-P."/>
        </authorList>
    </citation>
    <scope>NUCLEOTIDE SEQUENCE [LARGE SCALE GENOMIC DNA]</scope>
    <source>
        <strain evidence="3 5">DSM 9581</strain>
    </source>
</reference>
<dbReference type="CDD" id="cd00882">
    <property type="entry name" value="Ras_like_GTPase"/>
    <property type="match status" value="1"/>
</dbReference>
<proteinExistence type="predicted"/>
<comment type="caution">
    <text evidence="2">The sequence shown here is derived from an EMBL/GenBank/DDBJ whole genome shotgun (WGS) entry which is preliminary data.</text>
</comment>
<dbReference type="OrthoDB" id="9255830at2"/>
<evidence type="ECO:0000313" key="5">
    <source>
        <dbReference type="Proteomes" id="UP000564629"/>
    </source>
</evidence>
<sequence length="238" mass="25704">MVDVAGDHDDAEVAEGFADPAADLGQVNIAVFGPTGAGKSSLVNAVFGDETAPTGVGEPVTQSFTGYVNPTGTLCIWDGRGYETGERKPLRDLRKELSRKGRARMDVAWFVIRDHRLDDGRKELIRELAALGLPVIVVVTGQDRRPGDEVDPRALQFVEAVRAMDLPIVDGVPVLTSAAPPPWGEQHGLLELLERTRRVVPVARREALEAAQRIDQSTKRRLAVMSREVVPLGGGESA</sequence>
<organism evidence="2 4">
    <name type="scientific">Cellulomonas hominis</name>
    <dbReference type="NCBI Taxonomy" id="156981"/>
    <lineage>
        <taxon>Bacteria</taxon>
        <taxon>Bacillati</taxon>
        <taxon>Actinomycetota</taxon>
        <taxon>Actinomycetes</taxon>
        <taxon>Micrococcales</taxon>
        <taxon>Cellulomonadaceae</taxon>
        <taxon>Cellulomonas</taxon>
    </lineage>
</organism>
<dbReference type="GO" id="GO:0005737">
    <property type="term" value="C:cytoplasm"/>
    <property type="evidence" value="ECO:0007669"/>
    <property type="project" value="TreeGrafter"/>
</dbReference>
<dbReference type="GO" id="GO:0030488">
    <property type="term" value="P:tRNA methylation"/>
    <property type="evidence" value="ECO:0007669"/>
    <property type="project" value="TreeGrafter"/>
</dbReference>
<evidence type="ECO:0000313" key="4">
    <source>
        <dbReference type="Proteomes" id="UP000321723"/>
    </source>
</evidence>
<dbReference type="GO" id="GO:0002098">
    <property type="term" value="P:tRNA wobble uridine modification"/>
    <property type="evidence" value="ECO:0007669"/>
    <property type="project" value="TreeGrafter"/>
</dbReference>
<accession>A0A511FI70</accession>
<dbReference type="RefSeq" id="WP_146838675.1">
    <property type="nucleotide sequence ID" value="NZ_BJVQ01000039.1"/>
</dbReference>
<keyword evidence="4" id="KW-1185">Reference proteome</keyword>
<dbReference type="SUPFAM" id="SSF52540">
    <property type="entry name" value="P-loop containing nucleoside triphosphate hydrolases"/>
    <property type="match status" value="1"/>
</dbReference>
<dbReference type="EMBL" id="BJVQ01000039">
    <property type="protein sequence ID" value="GEL47518.1"/>
    <property type="molecule type" value="Genomic_DNA"/>
</dbReference>
<dbReference type="InterPro" id="IPR027417">
    <property type="entry name" value="P-loop_NTPase"/>
</dbReference>
<evidence type="ECO:0000313" key="2">
    <source>
        <dbReference type="EMBL" id="GEL47518.1"/>
    </source>
</evidence>
<dbReference type="PANTHER" id="PTHR42714:SF2">
    <property type="entry name" value="TRNA MODIFICATION GTPASE GTPBP3, MITOCHONDRIAL"/>
    <property type="match status" value="1"/>
</dbReference>
<dbReference type="PANTHER" id="PTHR42714">
    <property type="entry name" value="TRNA MODIFICATION GTPASE GTPBP3"/>
    <property type="match status" value="1"/>
</dbReference>
<dbReference type="EMBL" id="JACHDN010000001">
    <property type="protein sequence ID" value="MBB5472092.1"/>
    <property type="molecule type" value="Genomic_DNA"/>
</dbReference>
<dbReference type="GO" id="GO:0005525">
    <property type="term" value="F:GTP binding"/>
    <property type="evidence" value="ECO:0007669"/>
    <property type="project" value="InterPro"/>
</dbReference>
<dbReference type="InterPro" id="IPR006073">
    <property type="entry name" value="GTP-bd"/>
</dbReference>
<evidence type="ECO:0000259" key="1">
    <source>
        <dbReference type="Pfam" id="PF01926"/>
    </source>
</evidence>
<protein>
    <submittedName>
        <fullName evidence="3">Putative GTPase</fullName>
    </submittedName>
</protein>
<evidence type="ECO:0000313" key="3">
    <source>
        <dbReference type="EMBL" id="MBB5472092.1"/>
    </source>
</evidence>
<dbReference type="Pfam" id="PF01926">
    <property type="entry name" value="MMR_HSR1"/>
    <property type="match status" value="1"/>
</dbReference>
<gene>
    <name evidence="2" type="ORF">CHO01_26340</name>
    <name evidence="3" type="ORF">HNR08_000828</name>
</gene>